<evidence type="ECO:0000256" key="3">
    <source>
        <dbReference type="ARBA" id="ARBA00023125"/>
    </source>
</evidence>
<proteinExistence type="predicted"/>
<keyword evidence="1" id="KW-0678">Repressor</keyword>
<keyword evidence="4" id="KW-0804">Transcription</keyword>
<reference evidence="7 8" key="1">
    <citation type="submission" date="2017-03" db="EMBL/GenBank/DDBJ databases">
        <title>Genome analysis of Rhizobial strains effectives or ineffectives for nitrogen fixation isolated from bean seeds.</title>
        <authorList>
            <person name="Peralta H."/>
            <person name="Aguilar-Vera A."/>
            <person name="Mora Y."/>
            <person name="Vargas-Lagunas C."/>
            <person name="Girard L."/>
            <person name="Mora J."/>
        </authorList>
    </citation>
    <scope>NUCLEOTIDE SEQUENCE [LARGE SCALE GENOMIC DNA]</scope>
    <source>
        <strain evidence="7 8">CCGM5</strain>
    </source>
</reference>
<name>A0A3E1BIZ2_RHILT</name>
<dbReference type="InterPro" id="IPR036271">
    <property type="entry name" value="Tet_transcr_reg_TetR-rel_C_sf"/>
</dbReference>
<comment type="caution">
    <text evidence="7">The sequence shown here is derived from an EMBL/GenBank/DDBJ whole genome shotgun (WGS) entry which is preliminary data.</text>
</comment>
<dbReference type="GO" id="GO:0003677">
    <property type="term" value="F:DNA binding"/>
    <property type="evidence" value="ECO:0007669"/>
    <property type="project" value="UniProtKB-UniRule"/>
</dbReference>
<evidence type="ECO:0000313" key="7">
    <source>
        <dbReference type="EMBL" id="RFB92979.1"/>
    </source>
</evidence>
<feature type="DNA-binding region" description="H-T-H motif" evidence="5">
    <location>
        <begin position="31"/>
        <end position="50"/>
    </location>
</feature>
<evidence type="ECO:0000256" key="1">
    <source>
        <dbReference type="ARBA" id="ARBA00022491"/>
    </source>
</evidence>
<dbReference type="InterPro" id="IPR001647">
    <property type="entry name" value="HTH_TetR"/>
</dbReference>
<dbReference type="InterPro" id="IPR009057">
    <property type="entry name" value="Homeodomain-like_sf"/>
</dbReference>
<accession>A0A3E1BIZ2</accession>
<sequence length="195" mass="22119">MPKIVDHDQRRAELIQVILKVMSEHGLAGTTIRTIARAGGFSSGVLSHYFTSKDEMVNFAFGAVAEAIFVRVDERLRTTKSPKDRVRLLVEELVPSNGIDQESIVSIAFWGTALHDPDLRSQFHERYENWRNYLRRELVAAVNESGSDETNIDDNVELLVSLADGFLISWTLDPNRYDSATRQRLITKGLKLFNL</sequence>
<evidence type="ECO:0000256" key="5">
    <source>
        <dbReference type="PROSITE-ProRule" id="PRU00335"/>
    </source>
</evidence>
<dbReference type="PANTHER" id="PTHR47506:SF6">
    <property type="entry name" value="HTH-TYPE TRANSCRIPTIONAL REPRESSOR NEMR"/>
    <property type="match status" value="1"/>
</dbReference>
<dbReference type="SUPFAM" id="SSF46689">
    <property type="entry name" value="Homeodomain-like"/>
    <property type="match status" value="1"/>
</dbReference>
<dbReference type="SUPFAM" id="SSF48498">
    <property type="entry name" value="Tetracyclin repressor-like, C-terminal domain"/>
    <property type="match status" value="1"/>
</dbReference>
<feature type="domain" description="HTH tetR-type" evidence="6">
    <location>
        <begin position="8"/>
        <end position="68"/>
    </location>
</feature>
<evidence type="ECO:0000313" key="8">
    <source>
        <dbReference type="Proteomes" id="UP000256748"/>
    </source>
</evidence>
<dbReference type="Pfam" id="PF13977">
    <property type="entry name" value="TetR_C_6"/>
    <property type="match status" value="1"/>
</dbReference>
<evidence type="ECO:0000256" key="4">
    <source>
        <dbReference type="ARBA" id="ARBA00023163"/>
    </source>
</evidence>
<gene>
    <name evidence="7" type="ORF">B5K10_13470</name>
</gene>
<dbReference type="PANTHER" id="PTHR47506">
    <property type="entry name" value="TRANSCRIPTIONAL REGULATORY PROTEIN"/>
    <property type="match status" value="1"/>
</dbReference>
<organism evidence="7 8">
    <name type="scientific">Rhizobium leguminosarum bv. trifolii</name>
    <dbReference type="NCBI Taxonomy" id="386"/>
    <lineage>
        <taxon>Bacteria</taxon>
        <taxon>Pseudomonadati</taxon>
        <taxon>Pseudomonadota</taxon>
        <taxon>Alphaproteobacteria</taxon>
        <taxon>Hyphomicrobiales</taxon>
        <taxon>Rhizobiaceae</taxon>
        <taxon>Rhizobium/Agrobacterium group</taxon>
        <taxon>Rhizobium</taxon>
    </lineage>
</organism>
<dbReference type="Pfam" id="PF00440">
    <property type="entry name" value="TetR_N"/>
    <property type="match status" value="1"/>
</dbReference>
<evidence type="ECO:0000259" key="6">
    <source>
        <dbReference type="PROSITE" id="PS50977"/>
    </source>
</evidence>
<dbReference type="InterPro" id="IPR039538">
    <property type="entry name" value="BetI_C"/>
</dbReference>
<dbReference type="EMBL" id="NAOO01000017">
    <property type="protein sequence ID" value="RFB92979.1"/>
    <property type="molecule type" value="Genomic_DNA"/>
</dbReference>
<protein>
    <submittedName>
        <fullName evidence="7">Transcriptional regulator</fullName>
    </submittedName>
</protein>
<dbReference type="PROSITE" id="PS50977">
    <property type="entry name" value="HTH_TETR_2"/>
    <property type="match status" value="1"/>
</dbReference>
<dbReference type="AlphaFoldDB" id="A0A3E1BIZ2"/>
<keyword evidence="2" id="KW-0805">Transcription regulation</keyword>
<keyword evidence="3 5" id="KW-0238">DNA-binding</keyword>
<dbReference type="Gene3D" id="1.10.357.10">
    <property type="entry name" value="Tetracycline Repressor, domain 2"/>
    <property type="match status" value="1"/>
</dbReference>
<dbReference type="RefSeq" id="WP_116273661.1">
    <property type="nucleotide sequence ID" value="NZ_KZ859521.1"/>
</dbReference>
<evidence type="ECO:0000256" key="2">
    <source>
        <dbReference type="ARBA" id="ARBA00023015"/>
    </source>
</evidence>
<dbReference type="Proteomes" id="UP000256748">
    <property type="component" value="Unassembled WGS sequence"/>
</dbReference>